<name>A0AAD7MIS9_9AGAR</name>
<reference evidence="2" key="1">
    <citation type="submission" date="2023-03" db="EMBL/GenBank/DDBJ databases">
        <title>Massive genome expansion in bonnet fungi (Mycena s.s.) driven by repeated elements and novel gene families across ecological guilds.</title>
        <authorList>
            <consortium name="Lawrence Berkeley National Laboratory"/>
            <person name="Harder C.B."/>
            <person name="Miyauchi S."/>
            <person name="Viragh M."/>
            <person name="Kuo A."/>
            <person name="Thoen E."/>
            <person name="Andreopoulos B."/>
            <person name="Lu D."/>
            <person name="Skrede I."/>
            <person name="Drula E."/>
            <person name="Henrissat B."/>
            <person name="Morin E."/>
            <person name="Kohler A."/>
            <person name="Barry K."/>
            <person name="LaButti K."/>
            <person name="Morin E."/>
            <person name="Salamov A."/>
            <person name="Lipzen A."/>
            <person name="Mereny Z."/>
            <person name="Hegedus B."/>
            <person name="Baldrian P."/>
            <person name="Stursova M."/>
            <person name="Weitz H."/>
            <person name="Taylor A."/>
            <person name="Grigoriev I.V."/>
            <person name="Nagy L.G."/>
            <person name="Martin F."/>
            <person name="Kauserud H."/>
        </authorList>
    </citation>
    <scope>NUCLEOTIDE SEQUENCE</scope>
    <source>
        <strain evidence="2">CBHHK182m</strain>
    </source>
</reference>
<evidence type="ECO:0000313" key="2">
    <source>
        <dbReference type="EMBL" id="KAJ7719511.1"/>
    </source>
</evidence>
<dbReference type="EMBL" id="JARKIB010000251">
    <property type="protein sequence ID" value="KAJ7719511.1"/>
    <property type="molecule type" value="Genomic_DNA"/>
</dbReference>
<accession>A0AAD7MIS9</accession>
<sequence>MSEHGWNHNPVARRVVNLDSCYYILSKRIKCDSCKKSCSLYEDKILAQLPQDLANEFPAFLTHRSGIDKTLVTLIRSGIAQGTTAHGWERILRELHVRNRDLAEQEYLHALKNCPASQLPVPLVPFSSFGDKEAYAGFAPSRWYINSVYTDYMSYVKPHQDQAMFRDNPDVRYERLGFVVGYAQGQAALGAWGISWVLAASPPPAPPVWVRPYSAEASTPWGYFCASFPFFPLPGTYGGYESHRVSPRLAAYSPLPVYSFFAWFSAHFTRVSVDTRGGESARVSLLVASDAIARRGPSPVAWGAAFTALRPRRRSRPRRRRTSQGVWAPMQGPSFALQTPASRSPPWHYPQLCLGSRTPTLTCAVYPLTVPRLTVPRALPPYPSRTPWLAPMRAERTPTRARTLRLPYQIDHAPPGTQAVIIVKRTYPLGSSHKWYFDTWPAPHASKALKVSLTSHFVFNCVWVRVRKPRVFLQSRIVPGNPDSTTRENPECVTLPPTCVPYPTRVAPTPAYPYLPLPCPYPSNSLRRTGACALGHRAQPLPCAYSTRSLTLSYQIRYAPPGIRAMRSIQ</sequence>
<feature type="domain" description="DUF6729" evidence="1">
    <location>
        <begin position="11"/>
        <end position="115"/>
    </location>
</feature>
<dbReference type="Pfam" id="PF20499">
    <property type="entry name" value="DUF6729"/>
    <property type="match status" value="1"/>
</dbReference>
<dbReference type="InterPro" id="IPR046616">
    <property type="entry name" value="DUF6729"/>
</dbReference>
<protein>
    <recommendedName>
        <fullName evidence="1">DUF6729 domain-containing protein</fullName>
    </recommendedName>
</protein>
<gene>
    <name evidence="2" type="ORF">B0H16DRAFT_1897139</name>
</gene>
<proteinExistence type="predicted"/>
<evidence type="ECO:0000259" key="1">
    <source>
        <dbReference type="Pfam" id="PF20499"/>
    </source>
</evidence>
<organism evidence="2 3">
    <name type="scientific">Mycena metata</name>
    <dbReference type="NCBI Taxonomy" id="1033252"/>
    <lineage>
        <taxon>Eukaryota</taxon>
        <taxon>Fungi</taxon>
        <taxon>Dikarya</taxon>
        <taxon>Basidiomycota</taxon>
        <taxon>Agaricomycotina</taxon>
        <taxon>Agaricomycetes</taxon>
        <taxon>Agaricomycetidae</taxon>
        <taxon>Agaricales</taxon>
        <taxon>Marasmiineae</taxon>
        <taxon>Mycenaceae</taxon>
        <taxon>Mycena</taxon>
    </lineage>
</organism>
<dbReference type="Proteomes" id="UP001215598">
    <property type="component" value="Unassembled WGS sequence"/>
</dbReference>
<dbReference type="AlphaFoldDB" id="A0AAD7MIS9"/>
<comment type="caution">
    <text evidence="2">The sequence shown here is derived from an EMBL/GenBank/DDBJ whole genome shotgun (WGS) entry which is preliminary data.</text>
</comment>
<keyword evidence="3" id="KW-1185">Reference proteome</keyword>
<evidence type="ECO:0000313" key="3">
    <source>
        <dbReference type="Proteomes" id="UP001215598"/>
    </source>
</evidence>